<keyword evidence="6 8" id="KW-1133">Transmembrane helix</keyword>
<feature type="transmembrane region" description="Helical" evidence="8">
    <location>
        <begin position="33"/>
        <end position="51"/>
    </location>
</feature>
<feature type="transmembrane region" description="Helical" evidence="8">
    <location>
        <begin position="101"/>
        <end position="119"/>
    </location>
</feature>
<reference evidence="9 10" key="1">
    <citation type="journal article" date="2000" name="Nucleic Acids Res.">
        <title>Complete genome sequence of the alkaliphilic bacterium Bacillus halodurans and genomic sequence comparison with Bacillus subtilis.</title>
        <authorList>
            <person name="Takami H."/>
            <person name="Nakasone K."/>
            <person name="Takaki Y."/>
            <person name="Maeno G."/>
            <person name="Sasaki R."/>
            <person name="Masui N."/>
            <person name="Fuji F."/>
            <person name="Hirama C."/>
            <person name="Nakamura Y."/>
            <person name="Ogasawara N."/>
            <person name="Kuhara S."/>
            <person name="Horikoshi K."/>
        </authorList>
    </citation>
    <scope>NUCLEOTIDE SEQUENCE [LARGE SCALE GENOMIC DNA]</scope>
    <source>
        <strain evidence="10">ATCC BAA-125 / DSM 18197 / FERM 7344 / JCM 9153 / C-125</strain>
    </source>
</reference>
<evidence type="ECO:0000313" key="9">
    <source>
        <dbReference type="EMBL" id="BAB06748.1"/>
    </source>
</evidence>
<keyword evidence="4 8" id="KW-0812">Transmembrane</keyword>
<keyword evidence="7 8" id="KW-0472">Membrane</keyword>
<evidence type="ECO:0000256" key="5">
    <source>
        <dbReference type="ARBA" id="ARBA00022960"/>
    </source>
</evidence>
<dbReference type="Proteomes" id="UP000001258">
    <property type="component" value="Chromosome"/>
</dbReference>
<accession>Q9K8H7</accession>
<gene>
    <name evidence="9" type="primary">mreD</name>
</gene>
<name>Q9K8H7_HALH5</name>
<dbReference type="EMBL" id="BA000004">
    <property type="protein sequence ID" value="BAB06748.1"/>
    <property type="molecule type" value="Genomic_DNA"/>
</dbReference>
<protein>
    <submittedName>
        <fullName evidence="9">Cell-shape determining protein</fullName>
    </submittedName>
</protein>
<dbReference type="Pfam" id="PF04093">
    <property type="entry name" value="MreD"/>
    <property type="match status" value="1"/>
</dbReference>
<dbReference type="GO" id="GO:0008360">
    <property type="term" value="P:regulation of cell shape"/>
    <property type="evidence" value="ECO:0007669"/>
    <property type="project" value="UniProtKB-KW"/>
</dbReference>
<evidence type="ECO:0000256" key="4">
    <source>
        <dbReference type="ARBA" id="ARBA00022692"/>
    </source>
</evidence>
<comment type="subcellular location">
    <subcellularLocation>
        <location evidence="1">Cell membrane</location>
        <topology evidence="1">Multi-pass membrane protein</topology>
    </subcellularLocation>
</comment>
<feature type="transmembrane region" description="Helical" evidence="8">
    <location>
        <begin position="6"/>
        <end position="26"/>
    </location>
</feature>
<organism evidence="9 10">
    <name type="scientific">Halalkalibacterium halodurans (strain ATCC BAA-125 / DSM 18197 / FERM 7344 / JCM 9153 / C-125)</name>
    <name type="common">Bacillus halodurans</name>
    <dbReference type="NCBI Taxonomy" id="272558"/>
    <lineage>
        <taxon>Bacteria</taxon>
        <taxon>Bacillati</taxon>
        <taxon>Bacillota</taxon>
        <taxon>Bacilli</taxon>
        <taxon>Bacillales</taxon>
        <taxon>Bacillaceae</taxon>
        <taxon>Halalkalibacterium (ex Joshi et al. 2022)</taxon>
    </lineage>
</organism>
<evidence type="ECO:0000313" key="10">
    <source>
        <dbReference type="Proteomes" id="UP000001258"/>
    </source>
</evidence>
<dbReference type="HOGENOM" id="CLU_121959_1_1_9"/>
<dbReference type="eggNOG" id="COG2891">
    <property type="taxonomic scope" value="Bacteria"/>
</dbReference>
<keyword evidence="5" id="KW-0133">Cell shape</keyword>
<sequence length="174" mass="20274">MSRFILPGLMFFIFVLEGTLFQLVITERFASEIMIVPRFLIVMLVFIGIYLGRWSGALYGLIFGLLFDVVYTDLIGVYMFGFALLGYGFALTYKWLQYSNLTQVTLAFLAVFLFEYYQYGLLQIIGLTEMDHTMFFQHRLLPTLALNGAFAILMVLPMRKLLQYVLKMARFREK</sequence>
<comment type="similarity">
    <text evidence="2">Belongs to the MreD family.</text>
</comment>
<dbReference type="KEGG" id="bha:BH3029"/>
<evidence type="ECO:0000256" key="2">
    <source>
        <dbReference type="ARBA" id="ARBA00007776"/>
    </source>
</evidence>
<evidence type="ECO:0000256" key="3">
    <source>
        <dbReference type="ARBA" id="ARBA00022475"/>
    </source>
</evidence>
<keyword evidence="3" id="KW-1003">Cell membrane</keyword>
<dbReference type="AlphaFoldDB" id="Q9K8H7"/>
<evidence type="ECO:0000256" key="1">
    <source>
        <dbReference type="ARBA" id="ARBA00004651"/>
    </source>
</evidence>
<feature type="transmembrane region" description="Helical" evidence="8">
    <location>
        <begin position="57"/>
        <end position="89"/>
    </location>
</feature>
<keyword evidence="10" id="KW-1185">Reference proteome</keyword>
<dbReference type="TCDB" id="9.B.157.1.2">
    <property type="family name" value="the cell shape-determining mrebcd (mrebcd) family"/>
</dbReference>
<dbReference type="InterPro" id="IPR007227">
    <property type="entry name" value="Cell_shape_determining_MreD"/>
</dbReference>
<evidence type="ECO:0000256" key="7">
    <source>
        <dbReference type="ARBA" id="ARBA00023136"/>
    </source>
</evidence>
<dbReference type="PIR" id="E84028">
    <property type="entry name" value="E84028"/>
</dbReference>
<dbReference type="OrthoDB" id="1653857at2"/>
<dbReference type="NCBIfam" id="TIGR03426">
    <property type="entry name" value="shape_MreD"/>
    <property type="match status" value="1"/>
</dbReference>
<dbReference type="GO" id="GO:0005886">
    <property type="term" value="C:plasma membrane"/>
    <property type="evidence" value="ECO:0007669"/>
    <property type="project" value="UniProtKB-SubCell"/>
</dbReference>
<evidence type="ECO:0000256" key="8">
    <source>
        <dbReference type="SAM" id="Phobius"/>
    </source>
</evidence>
<dbReference type="RefSeq" id="WP_010899173.1">
    <property type="nucleotide sequence ID" value="NC_002570.2"/>
</dbReference>
<feature type="transmembrane region" description="Helical" evidence="8">
    <location>
        <begin position="139"/>
        <end position="158"/>
    </location>
</feature>
<proteinExistence type="inferred from homology"/>
<dbReference type="STRING" id="272558.gene:10728939"/>
<evidence type="ECO:0000256" key="6">
    <source>
        <dbReference type="ARBA" id="ARBA00022989"/>
    </source>
</evidence>